<sequence length="509" mass="54839">MANSSLHPPRTIHVSPIKIPTINCIAFSPDGLSIAGGTNTFEIQIFDPQSAKIIGAALKGHSDIINSVAYSHDGRKIVTSSFDGTVRVWDSATCQAIGSPFTGHSDQIILAQFLQDDIQVLSGSRYGEIIIWNHERGEVTKTFHIELSGGVAVVSPDGRRLVSAGGSIRKLWDVDTGIVVAEIRDSNPSPILLSAAFSADGKCVVFGAGDDALKLWKLDTEEKLVSYRGHKSIPASVALSPDSRRMASATREGTIRLWDVATNKCIAGPVAGSGPLAFSPNGQYLASQSLDGKLHIRDISEPNHWAKVKSPPGSSNSSYLDLPAIAVSHNTPRPDIDTAQPSGSAEPLKIPRRQTRTRNRSDSFDSILDLPAFPEPEPTSSRSVPADVSGISGSVIPKPPRPKPPSLQLPTPDPPAKPGGLKHLWSRVWRRKPSKDKSRGHQRQDSSNRGRNTGPNVALGKLDERLYMASQKKKPVRRGSESSESVPPRSPLEYQGPCNYICFCQCFGA</sequence>
<gene>
    <name evidence="1" type="ORF">BJ138DRAFT_1085227</name>
</gene>
<name>A0ACB8AER8_9AGAM</name>
<dbReference type="Proteomes" id="UP000790377">
    <property type="component" value="Unassembled WGS sequence"/>
</dbReference>
<comment type="caution">
    <text evidence="1">The sequence shown here is derived from an EMBL/GenBank/DDBJ whole genome shotgun (WGS) entry which is preliminary data.</text>
</comment>
<accession>A0ACB8AER8</accession>
<reference evidence="1" key="1">
    <citation type="journal article" date="2021" name="New Phytol.">
        <title>Evolutionary innovations through gain and loss of genes in the ectomycorrhizal Boletales.</title>
        <authorList>
            <person name="Wu G."/>
            <person name="Miyauchi S."/>
            <person name="Morin E."/>
            <person name="Kuo A."/>
            <person name="Drula E."/>
            <person name="Varga T."/>
            <person name="Kohler A."/>
            <person name="Feng B."/>
            <person name="Cao Y."/>
            <person name="Lipzen A."/>
            <person name="Daum C."/>
            <person name="Hundley H."/>
            <person name="Pangilinan J."/>
            <person name="Johnson J."/>
            <person name="Barry K."/>
            <person name="LaButti K."/>
            <person name="Ng V."/>
            <person name="Ahrendt S."/>
            <person name="Min B."/>
            <person name="Choi I.G."/>
            <person name="Park H."/>
            <person name="Plett J.M."/>
            <person name="Magnuson J."/>
            <person name="Spatafora J.W."/>
            <person name="Nagy L.G."/>
            <person name="Henrissat B."/>
            <person name="Grigoriev I.V."/>
            <person name="Yang Z.L."/>
            <person name="Xu J."/>
            <person name="Martin F.M."/>
        </authorList>
    </citation>
    <scope>NUCLEOTIDE SEQUENCE</scope>
    <source>
        <strain evidence="1">ATCC 28755</strain>
    </source>
</reference>
<protein>
    <submittedName>
        <fullName evidence="1">Quinon protein alcohol dehydrogenase-like superfamily</fullName>
    </submittedName>
</protein>
<proteinExistence type="predicted"/>
<evidence type="ECO:0000313" key="1">
    <source>
        <dbReference type="EMBL" id="KAH7911618.1"/>
    </source>
</evidence>
<keyword evidence="2" id="KW-1185">Reference proteome</keyword>
<evidence type="ECO:0000313" key="2">
    <source>
        <dbReference type="Proteomes" id="UP000790377"/>
    </source>
</evidence>
<dbReference type="EMBL" id="MU267672">
    <property type="protein sequence ID" value="KAH7911618.1"/>
    <property type="molecule type" value="Genomic_DNA"/>
</dbReference>
<organism evidence="1 2">
    <name type="scientific">Hygrophoropsis aurantiaca</name>
    <dbReference type="NCBI Taxonomy" id="72124"/>
    <lineage>
        <taxon>Eukaryota</taxon>
        <taxon>Fungi</taxon>
        <taxon>Dikarya</taxon>
        <taxon>Basidiomycota</taxon>
        <taxon>Agaricomycotina</taxon>
        <taxon>Agaricomycetes</taxon>
        <taxon>Agaricomycetidae</taxon>
        <taxon>Boletales</taxon>
        <taxon>Coniophorineae</taxon>
        <taxon>Hygrophoropsidaceae</taxon>
        <taxon>Hygrophoropsis</taxon>
    </lineage>
</organism>